<gene>
    <name evidence="1" type="ORF">QWZ18_14945</name>
</gene>
<dbReference type="RefSeq" id="WP_238286890.1">
    <property type="nucleotide sequence ID" value="NZ_BPQS01000008.1"/>
</dbReference>
<name>A0ABT8ARN8_9HYPH</name>
<accession>A0ABT8ARN8</accession>
<evidence type="ECO:0000313" key="1">
    <source>
        <dbReference type="EMBL" id="MDN3571918.1"/>
    </source>
</evidence>
<dbReference type="Proteomes" id="UP001244297">
    <property type="component" value="Unassembled WGS sequence"/>
</dbReference>
<proteinExistence type="predicted"/>
<reference evidence="2" key="1">
    <citation type="journal article" date="2019" name="Int. J. Syst. Evol. Microbiol.">
        <title>The Global Catalogue of Microorganisms (GCM) 10K type strain sequencing project: providing services to taxonomists for standard genome sequencing and annotation.</title>
        <authorList>
            <consortium name="The Broad Institute Genomics Platform"/>
            <consortium name="The Broad Institute Genome Sequencing Center for Infectious Disease"/>
            <person name="Wu L."/>
            <person name="Ma J."/>
        </authorList>
    </citation>
    <scope>NUCLEOTIDE SEQUENCE [LARGE SCALE GENOMIC DNA]</scope>
    <source>
        <strain evidence="2">CECT 7806</strain>
    </source>
</reference>
<keyword evidence="2" id="KW-1185">Reference proteome</keyword>
<protein>
    <submittedName>
        <fullName evidence="1">Uncharacterized protein</fullName>
    </submittedName>
</protein>
<comment type="caution">
    <text evidence="1">The sequence shown here is derived from an EMBL/GenBank/DDBJ whole genome shotgun (WGS) entry which is preliminary data.</text>
</comment>
<dbReference type="EMBL" id="JAUFPT010000054">
    <property type="protein sequence ID" value="MDN3571918.1"/>
    <property type="molecule type" value="Genomic_DNA"/>
</dbReference>
<evidence type="ECO:0000313" key="2">
    <source>
        <dbReference type="Proteomes" id="UP001244297"/>
    </source>
</evidence>
<sequence length="82" mass="8579">MAVGSSRVEAPAPELRSAPACRDTLERVARALGVPVATFFRAEDQPDTAVVQVADLVCAFGAIASPAARRTCLAFVRAMASF</sequence>
<organism evidence="1 2">
    <name type="scientific">Methylobacterium longum</name>
    <dbReference type="NCBI Taxonomy" id="767694"/>
    <lineage>
        <taxon>Bacteria</taxon>
        <taxon>Pseudomonadati</taxon>
        <taxon>Pseudomonadota</taxon>
        <taxon>Alphaproteobacteria</taxon>
        <taxon>Hyphomicrobiales</taxon>
        <taxon>Methylobacteriaceae</taxon>
        <taxon>Methylobacterium</taxon>
    </lineage>
</organism>